<dbReference type="EMBL" id="LR797089">
    <property type="protein sequence ID" value="CAB4186022.1"/>
    <property type="molecule type" value="Genomic_DNA"/>
</dbReference>
<name>A0A6J5QQI0_9CAUD</name>
<gene>
    <name evidence="1" type="ORF">UFOVP1142_5</name>
</gene>
<evidence type="ECO:0000313" key="1">
    <source>
        <dbReference type="EMBL" id="CAB4186022.1"/>
    </source>
</evidence>
<protein>
    <submittedName>
        <fullName evidence="1">Uncharacterized protein</fullName>
    </submittedName>
</protein>
<organism evidence="1">
    <name type="scientific">uncultured Caudovirales phage</name>
    <dbReference type="NCBI Taxonomy" id="2100421"/>
    <lineage>
        <taxon>Viruses</taxon>
        <taxon>Duplodnaviria</taxon>
        <taxon>Heunggongvirae</taxon>
        <taxon>Uroviricota</taxon>
        <taxon>Caudoviricetes</taxon>
        <taxon>Peduoviridae</taxon>
        <taxon>Maltschvirus</taxon>
        <taxon>Maltschvirus maltsch</taxon>
    </lineage>
</organism>
<reference evidence="1" key="1">
    <citation type="submission" date="2020-05" db="EMBL/GenBank/DDBJ databases">
        <authorList>
            <person name="Chiriac C."/>
            <person name="Salcher M."/>
            <person name="Ghai R."/>
            <person name="Kavagutti S V."/>
        </authorList>
    </citation>
    <scope>NUCLEOTIDE SEQUENCE</scope>
</reference>
<accession>A0A6J5QQI0</accession>
<proteinExistence type="predicted"/>
<sequence length="282" mass="29260">MAAGQGFKTFATGDVLTAPDVNGYLMQGVLVFASAAARTAAITSPQQGQVSFLKDSNTTQYYSGSAWVTIGGGSSPLTTKGDLYTYSTTDARLAVGTNGQILTADSTAATGIKWASAAAGGGYTLINTGGTTLSGANTTVSSIPSTYQHLFILVTDMYLTTNNGALYMLPNADNNSNYGLGLAQAGGTTANQGATGGGEWPTNISTGNNNTNKQKTFSAIWIYRYTDTSPRMISAQTYSYNGTANTTTANGMWNNSSAAVSSLKFFGDSNFQDGKVYVYGVN</sequence>